<gene>
    <name evidence="5" type="ORF">AWB82_05517</name>
</gene>
<evidence type="ECO:0000313" key="6">
    <source>
        <dbReference type="Proteomes" id="UP000054596"/>
    </source>
</evidence>
<dbReference type="AlphaFoldDB" id="A0A158CK91"/>
<evidence type="ECO:0000313" key="5">
    <source>
        <dbReference type="EMBL" id="SAK82719.1"/>
    </source>
</evidence>
<dbReference type="InterPro" id="IPR028350">
    <property type="entry name" value="DNAC/IstB-like"/>
</dbReference>
<dbReference type="SUPFAM" id="SSF52540">
    <property type="entry name" value="P-loop containing nucleoside triphosphate hydrolases"/>
    <property type="match status" value="1"/>
</dbReference>
<dbReference type="GO" id="GO:0005524">
    <property type="term" value="F:ATP binding"/>
    <property type="evidence" value="ECO:0007669"/>
    <property type="project" value="UniProtKB-KW"/>
</dbReference>
<dbReference type="Gene3D" id="3.40.50.300">
    <property type="entry name" value="P-loop containing nucleotide triphosphate hydrolases"/>
    <property type="match status" value="1"/>
</dbReference>
<dbReference type="InterPro" id="IPR003593">
    <property type="entry name" value="AAA+_ATPase"/>
</dbReference>
<dbReference type="EMBL" id="FCOJ02000051">
    <property type="protein sequence ID" value="SAK82719.1"/>
    <property type="molecule type" value="Genomic_DNA"/>
</dbReference>
<dbReference type="PANTHER" id="PTHR30050:SF4">
    <property type="entry name" value="ATP-BINDING PROTEIN RV3427C IN INSERTION SEQUENCE-RELATED"/>
    <property type="match status" value="1"/>
</dbReference>
<proteinExistence type="inferred from homology"/>
<evidence type="ECO:0000256" key="1">
    <source>
        <dbReference type="ARBA" id="ARBA00008059"/>
    </source>
</evidence>
<reference evidence="5" key="1">
    <citation type="submission" date="2016-01" db="EMBL/GenBank/DDBJ databases">
        <authorList>
            <person name="Peeters C."/>
        </authorList>
    </citation>
    <scope>NUCLEOTIDE SEQUENCE [LARGE SCALE GENOMIC DNA]</scope>
    <source>
        <strain evidence="5">LMG 29325</strain>
    </source>
</reference>
<sequence>MNVPVTDPARLSLMLGELRLPMITRLWPEFAERADKEGWPATRLLSALVEHELADRSRRRIERHRTESHLPLGKTLECFDFSMVPMLSKPHLQALAAGDAWLEKGANLLLFGPPGAGKSHAAAGLGHALIDAGYRVFFTRADELVQRLQLARQSLQLTSAINKLDRFDLLIVDDISYVRKDQAETSVLFELIAQRYEHRSILITANQPFSEWNSVFPDPAMTIAAIDRLVHHATVFELNVESYRRRTAQANAFERDNYVSPPDAQRQLSDNPFD</sequence>
<dbReference type="CDD" id="cd00009">
    <property type="entry name" value="AAA"/>
    <property type="match status" value="1"/>
</dbReference>
<dbReference type="STRING" id="1777143.AWB82_05517"/>
<comment type="similarity">
    <text evidence="1">Belongs to the IS21/IS1162 putative ATP-binding protein family.</text>
</comment>
<dbReference type="InterPro" id="IPR047661">
    <property type="entry name" value="IstB"/>
</dbReference>
<dbReference type="InterPro" id="IPR002611">
    <property type="entry name" value="IstB_ATP-bd"/>
</dbReference>
<protein>
    <submittedName>
        <fullName evidence="5">IstB ATP binding domain-containing protein</fullName>
    </submittedName>
</protein>
<keyword evidence="6" id="KW-1185">Reference proteome</keyword>
<dbReference type="Proteomes" id="UP000054596">
    <property type="component" value="Unassembled WGS sequence"/>
</dbReference>
<dbReference type="RefSeq" id="WP_086972505.1">
    <property type="nucleotide sequence ID" value="NZ_FCOJ02000051.1"/>
</dbReference>
<accession>A0A158CK91</accession>
<dbReference type="PIRSF" id="PIRSF003073">
    <property type="entry name" value="DNAC_TnpB_IstB"/>
    <property type="match status" value="1"/>
</dbReference>
<dbReference type="GO" id="GO:0006260">
    <property type="term" value="P:DNA replication"/>
    <property type="evidence" value="ECO:0007669"/>
    <property type="project" value="TreeGrafter"/>
</dbReference>
<evidence type="ECO:0000256" key="2">
    <source>
        <dbReference type="ARBA" id="ARBA00022741"/>
    </source>
</evidence>
<dbReference type="OrthoDB" id="9773429at2"/>
<dbReference type="InterPro" id="IPR027417">
    <property type="entry name" value="P-loop_NTPase"/>
</dbReference>
<keyword evidence="2" id="KW-0547">Nucleotide-binding</keyword>
<feature type="domain" description="AAA+ ATPase" evidence="4">
    <location>
        <begin position="104"/>
        <end position="236"/>
    </location>
</feature>
<evidence type="ECO:0000259" key="4">
    <source>
        <dbReference type="SMART" id="SM00382"/>
    </source>
</evidence>
<dbReference type="NCBIfam" id="NF038214">
    <property type="entry name" value="IS21_help_AAA"/>
    <property type="match status" value="1"/>
</dbReference>
<keyword evidence="3" id="KW-0067">ATP-binding</keyword>
<dbReference type="Pfam" id="PF01695">
    <property type="entry name" value="IstB_IS21"/>
    <property type="match status" value="1"/>
</dbReference>
<dbReference type="PANTHER" id="PTHR30050">
    <property type="entry name" value="CHROMOSOMAL REPLICATION INITIATOR PROTEIN DNAA"/>
    <property type="match status" value="1"/>
</dbReference>
<evidence type="ECO:0000256" key="3">
    <source>
        <dbReference type="ARBA" id="ARBA00022840"/>
    </source>
</evidence>
<dbReference type="NCBIfam" id="NF006038">
    <property type="entry name" value="PRK08181.1"/>
    <property type="match status" value="1"/>
</dbReference>
<dbReference type="SMART" id="SM00382">
    <property type="entry name" value="AAA"/>
    <property type="match status" value="1"/>
</dbReference>
<name>A0A158CK91_9BURK</name>
<comment type="caution">
    <text evidence="5">The sequence shown here is derived from an EMBL/GenBank/DDBJ whole genome shotgun (WGS) entry which is preliminary data.</text>
</comment>
<organism evidence="5 6">
    <name type="scientific">Caballeronia glebae</name>
    <dbReference type="NCBI Taxonomy" id="1777143"/>
    <lineage>
        <taxon>Bacteria</taxon>
        <taxon>Pseudomonadati</taxon>
        <taxon>Pseudomonadota</taxon>
        <taxon>Betaproteobacteria</taxon>
        <taxon>Burkholderiales</taxon>
        <taxon>Burkholderiaceae</taxon>
        <taxon>Caballeronia</taxon>
    </lineage>
</organism>